<feature type="compositionally biased region" description="Basic and acidic residues" evidence="1">
    <location>
        <begin position="131"/>
        <end position="148"/>
    </location>
</feature>
<dbReference type="AlphaFoldDB" id="A0A0E3LDJ6"/>
<evidence type="ECO:0000313" key="2">
    <source>
        <dbReference type="EMBL" id="AKB37386.1"/>
    </source>
</evidence>
<feature type="region of interest" description="Disordered" evidence="1">
    <location>
        <begin position="90"/>
        <end position="163"/>
    </location>
</feature>
<dbReference type="KEGG" id="msj:MSSAC_2796"/>
<dbReference type="EMBL" id="CP009508">
    <property type="protein sequence ID" value="AKB37386.1"/>
    <property type="molecule type" value="Genomic_DNA"/>
</dbReference>
<feature type="compositionally biased region" description="Basic and acidic residues" evidence="1">
    <location>
        <begin position="94"/>
        <end position="103"/>
    </location>
</feature>
<dbReference type="STRING" id="1434118.MSSAC_2796"/>
<name>A0A0E3LDJ6_9EURY</name>
<evidence type="ECO:0000256" key="1">
    <source>
        <dbReference type="SAM" id="MobiDB-lite"/>
    </source>
</evidence>
<reference evidence="2 3" key="1">
    <citation type="submission" date="2014-07" db="EMBL/GenBank/DDBJ databases">
        <title>Methanogenic archaea and the global carbon cycle.</title>
        <authorList>
            <person name="Henriksen J.R."/>
            <person name="Luke J."/>
            <person name="Reinhart S."/>
            <person name="Benedict M.N."/>
            <person name="Youngblut N.D."/>
            <person name="Metcalf M.E."/>
            <person name="Whitaker R.J."/>
            <person name="Metcalf W.W."/>
        </authorList>
    </citation>
    <scope>NUCLEOTIDE SEQUENCE [LARGE SCALE GENOMIC DNA]</scope>
    <source>
        <strain evidence="2 3">C2J</strain>
    </source>
</reference>
<dbReference type="RefSeq" id="WP_048183713.1">
    <property type="nucleotide sequence ID" value="NZ_CP009508.1"/>
</dbReference>
<gene>
    <name evidence="2" type="ORF">MSSAC_2796</name>
</gene>
<organism evidence="2 3">
    <name type="scientific">Methanosarcina siciliae C2J</name>
    <dbReference type="NCBI Taxonomy" id="1434118"/>
    <lineage>
        <taxon>Archaea</taxon>
        <taxon>Methanobacteriati</taxon>
        <taxon>Methanobacteriota</taxon>
        <taxon>Stenosarchaea group</taxon>
        <taxon>Methanomicrobia</taxon>
        <taxon>Methanosarcinales</taxon>
        <taxon>Methanosarcinaceae</taxon>
        <taxon>Methanosarcina</taxon>
    </lineage>
</organism>
<sequence length="217" mass="24228">MNTIEKKMNALMGLRGYNIVKVNEKEAIWPVLTGWNLEIDVSFPSDLWVMKHDNKTYDWKKPETPANIGNMVQVLVDDYLAALAKLAFGEESTPEEKPVEKPAKSQFKTSARSRKEPKKESQPLQNSPTSDPEKVEPPKQEPQEEVKPPIEAAAQPAIEPEPTQVIKNVSQAKVSLTKNTKGYNWEVTAYADNINDAIDQAIAADQRLRNQFGGATA</sequence>
<accession>A0A0E3LDJ6</accession>
<proteinExistence type="predicted"/>
<dbReference type="PATRIC" id="fig|1434118.4.peg.3630"/>
<dbReference type="GeneID" id="24872458"/>
<dbReference type="HOGENOM" id="CLU_1253605_0_0_2"/>
<dbReference type="Proteomes" id="UP000033123">
    <property type="component" value="Chromosome"/>
</dbReference>
<evidence type="ECO:0000313" key="3">
    <source>
        <dbReference type="Proteomes" id="UP000033123"/>
    </source>
</evidence>
<feature type="compositionally biased region" description="Low complexity" evidence="1">
    <location>
        <begin position="149"/>
        <end position="162"/>
    </location>
</feature>
<protein>
    <submittedName>
        <fullName evidence="2">Uncharacterized protein</fullName>
    </submittedName>
</protein>